<evidence type="ECO:0000256" key="1">
    <source>
        <dbReference type="ARBA" id="ARBA00004571"/>
    </source>
</evidence>
<dbReference type="Gene3D" id="2.40.160.60">
    <property type="entry name" value="Outer membrane protein transport protein (OMPP1/FadL/TodX)"/>
    <property type="match status" value="1"/>
</dbReference>
<keyword evidence="10" id="KW-1185">Reference proteome</keyword>
<keyword evidence="5 8" id="KW-0732">Signal</keyword>
<dbReference type="GeneID" id="82149292"/>
<reference evidence="9 10" key="1">
    <citation type="submission" date="2019-02" db="EMBL/GenBank/DDBJ databases">
        <title>Isolation and identification of novel species under the genus Muribaculum.</title>
        <authorList>
            <person name="Miyake S."/>
            <person name="Ding Y."/>
            <person name="Low A."/>
            <person name="Soh M."/>
            <person name="Seedorf H."/>
        </authorList>
    </citation>
    <scope>NUCLEOTIDE SEQUENCE [LARGE SCALE GENOMIC DNA]</scope>
    <source>
        <strain evidence="9 10">TLL-A3</strain>
    </source>
</reference>
<sequence>MKKILLSAVATILMAGTAMAEGYQINSLSTKQIGMGHTGVALKLGAENMYFNPAGMAYMDKTLDLTGSFTGIMPTATATVDGKEYETDNGVSTPISVNAAFSIYPNLKGGIAFYTPYGSSINWTDNWPGSVLNQNVSLKAFTIQPTLAWAINDKFSIGLGAMVTWATVDLNKGLVSASTADNVINAMKTLGQLPASVGSFGSTTPASVNLNGKTRIAVGFNIGAMYNVNDRLTFGASFRSKMDMKVKAGEAHVSYANELAQTLTGETIDLINNANFKAQMPCPWVLSLGASYKPVDRLTLAFDARLTGWHAYKSLDVEFLDEQLVQKGLNQYIPKHYKNSWCFSLGAQYALTERFDLRAGLMVDTSPVDKNYYNPETPGMTKIEPTLGLSFRPVPQLSIDLGFMYVAGTGIKGASCESPDLMGKAFLGKLMAAGMTPEQVAGIATKFNIPTTNKFTADYKLHAFIPSIGVSYSF</sequence>
<feature type="signal peptide" evidence="8">
    <location>
        <begin position="1"/>
        <end position="20"/>
    </location>
</feature>
<dbReference type="Proteomes" id="UP000297635">
    <property type="component" value="Unassembled WGS sequence"/>
</dbReference>
<dbReference type="GO" id="GO:0015483">
    <property type="term" value="F:long-chain fatty acid transporting porin activity"/>
    <property type="evidence" value="ECO:0007669"/>
    <property type="project" value="TreeGrafter"/>
</dbReference>
<keyword evidence="4" id="KW-0812">Transmembrane</keyword>
<dbReference type="EMBL" id="SJSA01000001">
    <property type="protein sequence ID" value="TGG40224.1"/>
    <property type="molecule type" value="Genomic_DNA"/>
</dbReference>
<evidence type="ECO:0000256" key="3">
    <source>
        <dbReference type="ARBA" id="ARBA00022452"/>
    </source>
</evidence>
<accession>A0A4Z0V790</accession>
<evidence type="ECO:0000313" key="9">
    <source>
        <dbReference type="EMBL" id="TGG40224.1"/>
    </source>
</evidence>
<keyword evidence="3" id="KW-1134">Transmembrane beta strand</keyword>
<keyword evidence="6" id="KW-0472">Membrane</keyword>
<dbReference type="Pfam" id="PF03349">
    <property type="entry name" value="Toluene_X"/>
    <property type="match status" value="1"/>
</dbReference>
<dbReference type="RefSeq" id="WP_135471237.1">
    <property type="nucleotide sequence ID" value="NZ_CASCNC010000028.1"/>
</dbReference>
<dbReference type="SUPFAM" id="SSF56935">
    <property type="entry name" value="Porins"/>
    <property type="match status" value="1"/>
</dbReference>
<evidence type="ECO:0000256" key="5">
    <source>
        <dbReference type="ARBA" id="ARBA00022729"/>
    </source>
</evidence>
<gene>
    <name evidence="9" type="ORF">EZ315_05750</name>
</gene>
<dbReference type="GO" id="GO:0009279">
    <property type="term" value="C:cell outer membrane"/>
    <property type="evidence" value="ECO:0007669"/>
    <property type="project" value="UniProtKB-SubCell"/>
</dbReference>
<keyword evidence="7" id="KW-0998">Cell outer membrane</keyword>
<evidence type="ECO:0000256" key="7">
    <source>
        <dbReference type="ARBA" id="ARBA00023237"/>
    </source>
</evidence>
<dbReference type="PANTHER" id="PTHR35093:SF8">
    <property type="entry name" value="OUTER MEMBRANE PROTEIN NMB0088-RELATED"/>
    <property type="match status" value="1"/>
</dbReference>
<evidence type="ECO:0000256" key="4">
    <source>
        <dbReference type="ARBA" id="ARBA00022692"/>
    </source>
</evidence>
<dbReference type="PANTHER" id="PTHR35093">
    <property type="entry name" value="OUTER MEMBRANE PROTEIN NMB0088-RELATED"/>
    <property type="match status" value="1"/>
</dbReference>
<organism evidence="9 10">
    <name type="scientific">Duncaniella freteri</name>
    <dbReference type="NCBI Taxonomy" id="2530391"/>
    <lineage>
        <taxon>Bacteria</taxon>
        <taxon>Pseudomonadati</taxon>
        <taxon>Bacteroidota</taxon>
        <taxon>Bacteroidia</taxon>
        <taxon>Bacteroidales</taxon>
        <taxon>Muribaculaceae</taxon>
        <taxon>Duncaniella</taxon>
    </lineage>
</organism>
<proteinExistence type="inferred from homology"/>
<name>A0A4Z0V790_9BACT</name>
<comment type="subcellular location">
    <subcellularLocation>
        <location evidence="1">Cell outer membrane</location>
        <topology evidence="1">Multi-pass membrane protein</topology>
    </subcellularLocation>
</comment>
<evidence type="ECO:0000256" key="8">
    <source>
        <dbReference type="SAM" id="SignalP"/>
    </source>
</evidence>
<comment type="caution">
    <text evidence="9">The sequence shown here is derived from an EMBL/GenBank/DDBJ whole genome shotgun (WGS) entry which is preliminary data.</text>
</comment>
<dbReference type="AlphaFoldDB" id="A0A4Z0V790"/>
<feature type="chain" id="PRO_5021197578" evidence="8">
    <location>
        <begin position="21"/>
        <end position="474"/>
    </location>
</feature>
<evidence type="ECO:0000256" key="2">
    <source>
        <dbReference type="ARBA" id="ARBA00008163"/>
    </source>
</evidence>
<evidence type="ECO:0000313" key="10">
    <source>
        <dbReference type="Proteomes" id="UP000297635"/>
    </source>
</evidence>
<evidence type="ECO:0000256" key="6">
    <source>
        <dbReference type="ARBA" id="ARBA00023136"/>
    </source>
</evidence>
<dbReference type="InterPro" id="IPR005017">
    <property type="entry name" value="OMPP1/FadL/TodX"/>
</dbReference>
<protein>
    <submittedName>
        <fullName evidence="9">Aromatic hydrocarbon degradation protein</fullName>
    </submittedName>
</protein>
<comment type="similarity">
    <text evidence="2">Belongs to the OmpP1/FadL family.</text>
</comment>